<evidence type="ECO:0000313" key="1">
    <source>
        <dbReference type="EMBL" id="KAL2519423.1"/>
    </source>
</evidence>
<sequence>MFDVKTLMLAHENMLTRIHERNCCLTYDYVTDDDAADPLKEWDFDLISMLASSLVSRPVDSSLSHKDALQKCVQHAKHWLANSDQPIELNSNVTCTHTRFRVMNYHIAKLREKLNKSLASDYFTTTPKMKAPVEMAAAAAAAGSYSSFQVPVHGSVVELNVPVQVESSAADYPQEVNDHSPLFCTA</sequence>
<dbReference type="PANTHER" id="PTHR37736">
    <property type="entry name" value="GLYCINE-RICH PROTEIN"/>
    <property type="match status" value="1"/>
</dbReference>
<comment type="caution">
    <text evidence="1">The sequence shown here is derived from an EMBL/GenBank/DDBJ whole genome shotgun (WGS) entry which is preliminary data.</text>
</comment>
<dbReference type="EMBL" id="JBFOLK010000004">
    <property type="protein sequence ID" value="KAL2519423.1"/>
    <property type="molecule type" value="Genomic_DNA"/>
</dbReference>
<organism evidence="1 2">
    <name type="scientific">Abeliophyllum distichum</name>
    <dbReference type="NCBI Taxonomy" id="126358"/>
    <lineage>
        <taxon>Eukaryota</taxon>
        <taxon>Viridiplantae</taxon>
        <taxon>Streptophyta</taxon>
        <taxon>Embryophyta</taxon>
        <taxon>Tracheophyta</taxon>
        <taxon>Spermatophyta</taxon>
        <taxon>Magnoliopsida</taxon>
        <taxon>eudicotyledons</taxon>
        <taxon>Gunneridae</taxon>
        <taxon>Pentapetalae</taxon>
        <taxon>asterids</taxon>
        <taxon>lamiids</taxon>
        <taxon>Lamiales</taxon>
        <taxon>Oleaceae</taxon>
        <taxon>Forsythieae</taxon>
        <taxon>Abeliophyllum</taxon>
    </lineage>
</organism>
<proteinExistence type="predicted"/>
<accession>A0ABD1U437</accession>
<keyword evidence="2" id="KW-1185">Reference proteome</keyword>
<dbReference type="AlphaFoldDB" id="A0ABD1U437"/>
<name>A0ABD1U437_9LAMI</name>
<evidence type="ECO:0000313" key="2">
    <source>
        <dbReference type="Proteomes" id="UP001604336"/>
    </source>
</evidence>
<gene>
    <name evidence="1" type="ORF">Adt_15670</name>
</gene>
<dbReference type="PANTHER" id="PTHR37736:SF1">
    <property type="entry name" value="GLYCINE-RICH PROTEIN"/>
    <property type="match status" value="1"/>
</dbReference>
<reference evidence="2" key="1">
    <citation type="submission" date="2024-07" db="EMBL/GenBank/DDBJ databases">
        <title>Two chromosome-level genome assemblies of Korean endemic species Abeliophyllum distichum and Forsythia ovata (Oleaceae).</title>
        <authorList>
            <person name="Jang H."/>
        </authorList>
    </citation>
    <scope>NUCLEOTIDE SEQUENCE [LARGE SCALE GENOMIC DNA]</scope>
</reference>
<dbReference type="Proteomes" id="UP001604336">
    <property type="component" value="Unassembled WGS sequence"/>
</dbReference>
<protein>
    <submittedName>
        <fullName evidence="1">Glycine-rich protein</fullName>
    </submittedName>
</protein>